<name>A0A4S3TJ59_9EURY</name>
<dbReference type="InterPro" id="IPR011991">
    <property type="entry name" value="ArsR-like_HTH"/>
</dbReference>
<dbReference type="Gene3D" id="3.30.460.10">
    <property type="entry name" value="Beta Polymerase, domain 2"/>
    <property type="match status" value="1"/>
</dbReference>
<reference evidence="2 3" key="1">
    <citation type="submission" date="2018-10" db="EMBL/GenBank/DDBJ databases">
        <title>Natronolimnobius sp. XQ-INN 246 isolated from Inner Mongolia Autonomous Region of China.</title>
        <authorList>
            <person name="Xue Q."/>
        </authorList>
    </citation>
    <scope>NUCLEOTIDE SEQUENCE [LARGE SCALE GENOMIC DNA]</scope>
    <source>
        <strain evidence="2 3">XQ-INN 246</strain>
    </source>
</reference>
<dbReference type="Proteomes" id="UP000318864">
    <property type="component" value="Unassembled WGS sequence"/>
</dbReference>
<comment type="caution">
    <text evidence="2">The sequence shown here is derived from an EMBL/GenBank/DDBJ whole genome shotgun (WGS) entry which is preliminary data.</text>
</comment>
<dbReference type="InterPro" id="IPR043519">
    <property type="entry name" value="NT_sf"/>
</dbReference>
<dbReference type="CDD" id="cd05403">
    <property type="entry name" value="NT_KNTase_like"/>
    <property type="match status" value="1"/>
</dbReference>
<dbReference type="InterPro" id="IPR002934">
    <property type="entry name" value="Polymerase_NTP_transf_dom"/>
</dbReference>
<protein>
    <submittedName>
        <fullName evidence="2">DNA polymerase subunit beta</fullName>
    </submittedName>
</protein>
<evidence type="ECO:0000259" key="1">
    <source>
        <dbReference type="Pfam" id="PF01909"/>
    </source>
</evidence>
<dbReference type="SUPFAM" id="SSF81301">
    <property type="entry name" value="Nucleotidyltransferase"/>
    <property type="match status" value="1"/>
</dbReference>
<feature type="domain" description="Polymerase nucleotidyl transferase" evidence="1">
    <location>
        <begin position="119"/>
        <end position="164"/>
    </location>
</feature>
<dbReference type="Pfam" id="PF01909">
    <property type="entry name" value="NTP_transf_2"/>
    <property type="match status" value="1"/>
</dbReference>
<dbReference type="EMBL" id="RBZW01000067">
    <property type="protein sequence ID" value="THE63253.1"/>
    <property type="molecule type" value="Genomic_DNA"/>
</dbReference>
<dbReference type="OrthoDB" id="9287at2157"/>
<evidence type="ECO:0000313" key="2">
    <source>
        <dbReference type="EMBL" id="THE63253.1"/>
    </source>
</evidence>
<dbReference type="AlphaFoldDB" id="A0A4S3TJ59"/>
<accession>A0A4S3TJ59</accession>
<proteinExistence type="predicted"/>
<gene>
    <name evidence="2" type="ORF">D8Y22_19000</name>
</gene>
<keyword evidence="3" id="KW-1185">Reference proteome</keyword>
<dbReference type="SUPFAM" id="SSF46785">
    <property type="entry name" value="Winged helix' DNA-binding domain"/>
    <property type="match status" value="1"/>
</dbReference>
<organism evidence="2 3">
    <name type="scientific">Salinadaptatus halalkaliphilus</name>
    <dbReference type="NCBI Taxonomy" id="2419781"/>
    <lineage>
        <taxon>Archaea</taxon>
        <taxon>Methanobacteriati</taxon>
        <taxon>Methanobacteriota</taxon>
        <taxon>Stenosarchaea group</taxon>
        <taxon>Halobacteria</taxon>
        <taxon>Halobacteriales</taxon>
        <taxon>Natrialbaceae</taxon>
        <taxon>Salinadaptatus</taxon>
    </lineage>
</organism>
<dbReference type="GO" id="GO:0016779">
    <property type="term" value="F:nucleotidyltransferase activity"/>
    <property type="evidence" value="ECO:0007669"/>
    <property type="project" value="InterPro"/>
</dbReference>
<evidence type="ECO:0000313" key="3">
    <source>
        <dbReference type="Proteomes" id="UP000318864"/>
    </source>
</evidence>
<dbReference type="RefSeq" id="WP_141466229.1">
    <property type="nucleotide sequence ID" value="NZ_RBZW01000067.1"/>
</dbReference>
<dbReference type="CDD" id="cd00090">
    <property type="entry name" value="HTH_ARSR"/>
    <property type="match status" value="1"/>
</dbReference>
<dbReference type="InterPro" id="IPR036390">
    <property type="entry name" value="WH_DNA-bd_sf"/>
</dbReference>
<dbReference type="Gene3D" id="1.10.10.10">
    <property type="entry name" value="Winged helix-like DNA-binding domain superfamily/Winged helix DNA-binding domain"/>
    <property type="match status" value="1"/>
</dbReference>
<dbReference type="InterPro" id="IPR036388">
    <property type="entry name" value="WH-like_DNA-bd_sf"/>
</dbReference>
<sequence>MEAEGETDGGGESQYGMSITVPIPAADNDLYRYEATDGVLRILADNPYEEFTIRELSRFVGYSHPAISNAVGVLESNALVTVSAEGNRKHVSIDRNRLTKPDDPVLRIPQSEFHAPVRTALDRLQDELADVVGILVFGSVARGEADRQSDIDLWVLVQSDRATNQRRANEIGTDLTETRFAGDRYEFQILVESARSALNVSDRLTDVLASSITLYETETLRRFKREVRSDAE</sequence>